<dbReference type="Proteomes" id="UP000887565">
    <property type="component" value="Unplaced"/>
</dbReference>
<evidence type="ECO:0000313" key="1">
    <source>
        <dbReference type="Proteomes" id="UP000887565"/>
    </source>
</evidence>
<keyword evidence="1" id="KW-1185">Reference proteome</keyword>
<organism evidence="1 2">
    <name type="scientific">Romanomermis culicivorax</name>
    <name type="common">Nematode worm</name>
    <dbReference type="NCBI Taxonomy" id="13658"/>
    <lineage>
        <taxon>Eukaryota</taxon>
        <taxon>Metazoa</taxon>
        <taxon>Ecdysozoa</taxon>
        <taxon>Nematoda</taxon>
        <taxon>Enoplea</taxon>
        <taxon>Dorylaimia</taxon>
        <taxon>Mermithida</taxon>
        <taxon>Mermithoidea</taxon>
        <taxon>Mermithidae</taxon>
        <taxon>Romanomermis</taxon>
    </lineage>
</organism>
<accession>A0A915JBG1</accession>
<protein>
    <submittedName>
        <fullName evidence="2">Uncharacterized protein</fullName>
    </submittedName>
</protein>
<reference evidence="2" key="1">
    <citation type="submission" date="2022-11" db="UniProtKB">
        <authorList>
            <consortium name="WormBaseParasite"/>
        </authorList>
    </citation>
    <scope>IDENTIFICATION</scope>
</reference>
<dbReference type="WBParaSite" id="nRc.2.0.1.t22986-RA">
    <property type="protein sequence ID" value="nRc.2.0.1.t22986-RA"/>
    <property type="gene ID" value="nRc.2.0.1.g22986"/>
</dbReference>
<name>A0A915JBG1_ROMCU</name>
<evidence type="ECO:0000313" key="2">
    <source>
        <dbReference type="WBParaSite" id="nRc.2.0.1.t22986-RA"/>
    </source>
</evidence>
<dbReference type="AlphaFoldDB" id="A0A915JBG1"/>
<proteinExistence type="predicted"/>
<sequence length="223" mass="24284">MDCCPQANNAICGRTDGRCPPECCNNPDCCQSTSTGRISNFGGIYQVDICGVNNIVNPYTNDMNCPYGFQAPIESALVANSPGSRCTSSIFLCLNDKDDPEQVFGGFYEYGTAAAFNRNNHLTNDTRCPDGYTSGVAARVATQLIPPSYKQYDAADWYIQNSIGGFYQIADGYAPFPNSFSNWITQSYACTPTYKSYKVAKIFAPNANVAATLYLCLNNVPKT</sequence>